<proteinExistence type="inferred from homology"/>
<keyword evidence="7 14" id="KW-0436">Ligase</keyword>
<keyword evidence="5 14" id="KW-0963">Cytoplasm</keyword>
<evidence type="ECO:0000256" key="8">
    <source>
        <dbReference type="ARBA" id="ARBA00022741"/>
    </source>
</evidence>
<dbReference type="Pfam" id="PF19303">
    <property type="entry name" value="Anticodon_3"/>
    <property type="match status" value="1"/>
</dbReference>
<dbReference type="InterPro" id="IPR014758">
    <property type="entry name" value="Met-tRNA_synth"/>
</dbReference>
<dbReference type="InterPro" id="IPR002547">
    <property type="entry name" value="tRNA-bd_dom"/>
</dbReference>
<dbReference type="InterPro" id="IPR033911">
    <property type="entry name" value="MetRS_core"/>
</dbReference>
<keyword evidence="11 14" id="KW-0648">Protein biosynthesis</keyword>
<dbReference type="InterPro" id="IPR004495">
    <property type="entry name" value="Met-tRNA-synth_bsu_C"/>
</dbReference>
<keyword evidence="9 14" id="KW-0067">ATP-binding</keyword>
<evidence type="ECO:0000259" key="15">
    <source>
        <dbReference type="PROSITE" id="PS50886"/>
    </source>
</evidence>
<evidence type="ECO:0000256" key="1">
    <source>
        <dbReference type="ARBA" id="ARBA00003314"/>
    </source>
</evidence>
<evidence type="ECO:0000256" key="9">
    <source>
        <dbReference type="ARBA" id="ARBA00022840"/>
    </source>
</evidence>
<dbReference type="InterPro" id="IPR014729">
    <property type="entry name" value="Rossmann-like_a/b/a_fold"/>
</dbReference>
<evidence type="ECO:0000256" key="12">
    <source>
        <dbReference type="ARBA" id="ARBA00023146"/>
    </source>
</evidence>
<comment type="cofactor">
    <cofactor evidence="14">
        <name>Zn(2+)</name>
        <dbReference type="ChEBI" id="CHEBI:29105"/>
    </cofactor>
    <text evidence="14">Binds 1 zinc ion per subunit.</text>
</comment>
<dbReference type="RefSeq" id="WP_101313069.1">
    <property type="nucleotide sequence ID" value="NZ_CP063087.1"/>
</dbReference>
<feature type="binding site" evidence="14">
    <location>
        <position position="152"/>
    </location>
    <ligand>
        <name>Zn(2+)</name>
        <dbReference type="ChEBI" id="CHEBI:29105"/>
    </ligand>
</feature>
<evidence type="ECO:0000256" key="3">
    <source>
        <dbReference type="ARBA" id="ARBA00006590"/>
    </source>
</evidence>
<accession>A0A2N3PJU5</accession>
<dbReference type="Pfam" id="PF01588">
    <property type="entry name" value="tRNA_bind"/>
    <property type="match status" value="1"/>
</dbReference>
<keyword evidence="14" id="KW-0862">Zinc</keyword>
<evidence type="ECO:0000313" key="16">
    <source>
        <dbReference type="EMBL" id="PKT81451.1"/>
    </source>
</evidence>
<feature type="binding site" evidence="14">
    <location>
        <position position="134"/>
    </location>
    <ligand>
        <name>Zn(2+)</name>
        <dbReference type="ChEBI" id="CHEBI:29105"/>
    </ligand>
</feature>
<evidence type="ECO:0000256" key="7">
    <source>
        <dbReference type="ARBA" id="ARBA00022598"/>
    </source>
</evidence>
<dbReference type="GO" id="GO:0004825">
    <property type="term" value="F:methionine-tRNA ligase activity"/>
    <property type="evidence" value="ECO:0007669"/>
    <property type="project" value="UniProtKB-UniRule"/>
</dbReference>
<keyword evidence="17" id="KW-1185">Reference proteome</keyword>
<dbReference type="GO" id="GO:0046872">
    <property type="term" value="F:metal ion binding"/>
    <property type="evidence" value="ECO:0007669"/>
    <property type="project" value="UniProtKB-KW"/>
</dbReference>
<feature type="short sequence motif" description="'HIGH' region" evidence="14">
    <location>
        <begin position="16"/>
        <end position="26"/>
    </location>
</feature>
<dbReference type="SUPFAM" id="SSF50249">
    <property type="entry name" value="Nucleic acid-binding proteins"/>
    <property type="match status" value="1"/>
</dbReference>
<evidence type="ECO:0000256" key="5">
    <source>
        <dbReference type="ARBA" id="ARBA00022490"/>
    </source>
</evidence>
<evidence type="ECO:0000256" key="2">
    <source>
        <dbReference type="ARBA" id="ARBA00004496"/>
    </source>
</evidence>
<comment type="similarity">
    <text evidence="3 14">Belongs to the class-I aminoacyl-tRNA synthetase family. MetG type 2A subfamily.</text>
</comment>
<comment type="subcellular location">
    <subcellularLocation>
        <location evidence="2 14">Cytoplasm</location>
    </subcellularLocation>
</comment>
<comment type="caution">
    <text evidence="16">The sequence shown here is derived from an EMBL/GenBank/DDBJ whole genome shotgun (WGS) entry which is preliminary data.</text>
</comment>
<keyword evidence="12 14" id="KW-0030">Aminoacyl-tRNA synthetase</keyword>
<dbReference type="SUPFAM" id="SSF47323">
    <property type="entry name" value="Anticodon-binding domain of a subclass of class I aminoacyl-tRNA synthetases"/>
    <property type="match status" value="1"/>
</dbReference>
<dbReference type="FunFam" id="2.40.50.140:FF:000042">
    <property type="entry name" value="Methionine--tRNA ligase"/>
    <property type="match status" value="1"/>
</dbReference>
<keyword evidence="10 14" id="KW-0694">RNA-binding</keyword>
<dbReference type="AlphaFoldDB" id="A0A2N3PJU5"/>
<dbReference type="Gene3D" id="2.170.220.10">
    <property type="match status" value="1"/>
</dbReference>
<protein>
    <recommendedName>
        <fullName evidence="14">Methionine--tRNA ligase</fullName>
        <ecNumber evidence="14">6.1.1.10</ecNumber>
    </recommendedName>
    <alternativeName>
        <fullName evidence="14">Methionyl-tRNA synthetase</fullName>
        <shortName evidence="14">MetRS</shortName>
    </alternativeName>
</protein>
<reference evidence="16 17" key="1">
    <citation type="submission" date="2016-07" db="EMBL/GenBank/DDBJ databases">
        <title>Detection of Helicobacter winghamensis from caecal content of red fox (Vulpes vulpes).</title>
        <authorList>
            <person name="Zanoni R.G."/>
            <person name="Florio D."/>
            <person name="Caffara M."/>
            <person name="Renzi M."/>
            <person name="Parisi A."/>
            <person name="Pasquali F."/>
            <person name="Manfreda G."/>
        </authorList>
    </citation>
    <scope>NUCLEOTIDE SEQUENCE [LARGE SCALE GENOMIC DNA]</scope>
    <source>
        <strain evidence="16 17">295_13</strain>
    </source>
</reference>
<dbReference type="PROSITE" id="PS50886">
    <property type="entry name" value="TRBD"/>
    <property type="match status" value="1"/>
</dbReference>
<dbReference type="Gene3D" id="1.10.730.10">
    <property type="entry name" value="Isoleucyl-tRNA Synthetase, Domain 1"/>
    <property type="match status" value="1"/>
</dbReference>
<dbReference type="PRINTS" id="PR01041">
    <property type="entry name" value="TRNASYNTHMET"/>
</dbReference>
<dbReference type="InterPro" id="IPR012340">
    <property type="entry name" value="NA-bd_OB-fold"/>
</dbReference>
<gene>
    <name evidence="14" type="primary">metG</name>
    <name evidence="16" type="ORF">BCM31_07255</name>
</gene>
<evidence type="ECO:0000256" key="14">
    <source>
        <dbReference type="HAMAP-Rule" id="MF_01228"/>
    </source>
</evidence>
<organism evidence="16 17">
    <name type="scientific">Helicobacter winghamensis</name>
    <dbReference type="NCBI Taxonomy" id="157268"/>
    <lineage>
        <taxon>Bacteria</taxon>
        <taxon>Pseudomonadati</taxon>
        <taxon>Campylobacterota</taxon>
        <taxon>Epsilonproteobacteria</taxon>
        <taxon>Campylobacterales</taxon>
        <taxon>Helicobacteraceae</taxon>
        <taxon>Helicobacter</taxon>
    </lineage>
</organism>
<dbReference type="Gene3D" id="2.40.50.140">
    <property type="entry name" value="Nucleic acid-binding proteins"/>
    <property type="match status" value="1"/>
</dbReference>
<dbReference type="NCBIfam" id="TIGR00399">
    <property type="entry name" value="metG_C_term"/>
    <property type="match status" value="1"/>
</dbReference>
<evidence type="ECO:0000256" key="10">
    <source>
        <dbReference type="ARBA" id="ARBA00022884"/>
    </source>
</evidence>
<dbReference type="GeneID" id="78825446"/>
<dbReference type="Proteomes" id="UP000233350">
    <property type="component" value="Unassembled WGS sequence"/>
</dbReference>
<evidence type="ECO:0000256" key="11">
    <source>
        <dbReference type="ARBA" id="ARBA00022917"/>
    </source>
</evidence>
<dbReference type="SUPFAM" id="SSF52374">
    <property type="entry name" value="Nucleotidylyl transferase"/>
    <property type="match status" value="1"/>
</dbReference>
<dbReference type="EC" id="6.1.1.10" evidence="14"/>
<comment type="function">
    <text evidence="1 14">Is required not only for elongation of protein synthesis but also for the initiation of all mRNA translation through initiator tRNA(fMet) aminoacylation.</text>
</comment>
<dbReference type="GO" id="GO:0005737">
    <property type="term" value="C:cytoplasm"/>
    <property type="evidence" value="ECO:0007669"/>
    <property type="project" value="UniProtKB-SubCell"/>
</dbReference>
<dbReference type="InterPro" id="IPR041872">
    <property type="entry name" value="Anticodon_Met"/>
</dbReference>
<dbReference type="EMBL" id="MBPK01000022">
    <property type="protein sequence ID" value="PKT81451.1"/>
    <property type="molecule type" value="Genomic_DNA"/>
</dbReference>
<dbReference type="PANTHER" id="PTHR43326:SF1">
    <property type="entry name" value="METHIONINE--TRNA LIGASE, MITOCHONDRIAL"/>
    <property type="match status" value="1"/>
</dbReference>
<dbReference type="NCBIfam" id="TIGR00398">
    <property type="entry name" value="metG"/>
    <property type="match status" value="1"/>
</dbReference>
<dbReference type="GO" id="GO:0006431">
    <property type="term" value="P:methionyl-tRNA aminoacylation"/>
    <property type="evidence" value="ECO:0007669"/>
    <property type="project" value="UniProtKB-UniRule"/>
</dbReference>
<keyword evidence="14" id="KW-0479">Metal-binding</keyword>
<comment type="catalytic activity">
    <reaction evidence="13 14">
        <text>tRNA(Met) + L-methionine + ATP = L-methionyl-tRNA(Met) + AMP + diphosphate</text>
        <dbReference type="Rhea" id="RHEA:13481"/>
        <dbReference type="Rhea" id="RHEA-COMP:9667"/>
        <dbReference type="Rhea" id="RHEA-COMP:9698"/>
        <dbReference type="ChEBI" id="CHEBI:30616"/>
        <dbReference type="ChEBI" id="CHEBI:33019"/>
        <dbReference type="ChEBI" id="CHEBI:57844"/>
        <dbReference type="ChEBI" id="CHEBI:78442"/>
        <dbReference type="ChEBI" id="CHEBI:78530"/>
        <dbReference type="ChEBI" id="CHEBI:456215"/>
        <dbReference type="EC" id="6.1.1.10"/>
    </reaction>
</comment>
<dbReference type="FunFam" id="2.170.220.10:FF:000002">
    <property type="entry name" value="Methionine--tRNA ligase"/>
    <property type="match status" value="1"/>
</dbReference>
<dbReference type="HAMAP" id="MF_01228">
    <property type="entry name" value="Met_tRNA_synth_type2"/>
    <property type="match status" value="1"/>
</dbReference>
<dbReference type="PANTHER" id="PTHR43326">
    <property type="entry name" value="METHIONYL-TRNA SYNTHETASE"/>
    <property type="match status" value="1"/>
</dbReference>
<evidence type="ECO:0000256" key="4">
    <source>
        <dbReference type="ARBA" id="ARBA00011738"/>
    </source>
</evidence>
<dbReference type="NCBIfam" id="NF008900">
    <property type="entry name" value="PRK12267.1"/>
    <property type="match status" value="1"/>
</dbReference>
<keyword evidence="8 14" id="KW-0547">Nucleotide-binding</keyword>
<dbReference type="Pfam" id="PF09334">
    <property type="entry name" value="tRNA-synt_1g"/>
    <property type="match status" value="1"/>
</dbReference>
<dbReference type="InterPro" id="IPR009080">
    <property type="entry name" value="tRNAsynth_Ia_anticodon-bd"/>
</dbReference>
<dbReference type="InterPro" id="IPR015413">
    <property type="entry name" value="Methionyl/Leucyl_tRNA_Synth"/>
</dbReference>
<dbReference type="Gene3D" id="3.40.50.620">
    <property type="entry name" value="HUPs"/>
    <property type="match status" value="1"/>
</dbReference>
<sequence length="661" mass="75414">MEEVLNSKFYITSPIYYVNDIPHIGHAYTTIIVDTLARFHRLKGNSVFCLTGTDEHGQKIEQSAKKMGQDPKNYVDSISKRFKDLWDSFDIAYDYFIRTTDSTHLQSAQYVFLKMYEKGDIYKGEYEGNYCISCESFFAKSQLMSEKNCPDCGKETTLLQEESYFFKLSAYAERLLKFYDENPDFILPKSRRNEVISFVKSGLEDLSITRTSFDWGIKLPKELLENTPNNQKHVMYVWLDALVNYLSALGFHNDLPNKMDFWPANFHIVGKDILRFHAIYWPAFLMSLDLPLPKHIAAHGWWTKDGAKMSKSIGNVVNPKEVVEAYGLDTFRYFILREVPFGQDGDFSQSALIERINADLGNDLGNLLNRLLGMGAKYFNNKLKADLSELKSTYCDELVQIQTILESLESHINEVQINRYLEELWKLFSLGNGIIAKKEPWQLIKDNKHTEVAQLLLLLANILLKAALFLSPCMPKSADKILKVFGLNANTECFKRFITQGEILDSVILEPTPALFPRIEEKLLQDSNMDLKLESKMQNKESKSTKLEPLEISSPISKDDFMKIDIRIGTIINAEVLPKSEKLLKLQVDLGEARPRQILAGIKAHYLPQDLLGKQVCVLANLKPAKLMGELSEGMILAAKDNNGLAFITPQNKRENGSQIS</sequence>
<comment type="subunit">
    <text evidence="4 14">Homodimer.</text>
</comment>
<dbReference type="OrthoDB" id="9810191at2"/>
<dbReference type="InterPro" id="IPR023457">
    <property type="entry name" value="Met-tRNA_synth_2"/>
</dbReference>
<feature type="domain" description="TRNA-binding" evidence="15">
    <location>
        <begin position="560"/>
        <end position="661"/>
    </location>
</feature>
<evidence type="ECO:0000256" key="6">
    <source>
        <dbReference type="ARBA" id="ARBA00022555"/>
    </source>
</evidence>
<evidence type="ECO:0000313" key="17">
    <source>
        <dbReference type="Proteomes" id="UP000233350"/>
    </source>
</evidence>
<feature type="binding site" evidence="14">
    <location>
        <position position="149"/>
    </location>
    <ligand>
        <name>Zn(2+)</name>
        <dbReference type="ChEBI" id="CHEBI:29105"/>
    </ligand>
</feature>
<dbReference type="CDD" id="cd00814">
    <property type="entry name" value="MetRS_core"/>
    <property type="match status" value="1"/>
</dbReference>
<feature type="short sequence motif" description="'KMSKS' region" evidence="14">
    <location>
        <begin position="308"/>
        <end position="312"/>
    </location>
</feature>
<evidence type="ECO:0000256" key="13">
    <source>
        <dbReference type="ARBA" id="ARBA00047364"/>
    </source>
</evidence>
<keyword evidence="6 14" id="KW-0820">tRNA-binding</keyword>
<feature type="binding site" evidence="14">
    <location>
        <position position="131"/>
    </location>
    <ligand>
        <name>Zn(2+)</name>
        <dbReference type="ChEBI" id="CHEBI:29105"/>
    </ligand>
</feature>
<dbReference type="GO" id="GO:0000049">
    <property type="term" value="F:tRNA binding"/>
    <property type="evidence" value="ECO:0007669"/>
    <property type="project" value="UniProtKB-UniRule"/>
</dbReference>
<dbReference type="GO" id="GO:0005524">
    <property type="term" value="F:ATP binding"/>
    <property type="evidence" value="ECO:0007669"/>
    <property type="project" value="UniProtKB-UniRule"/>
</dbReference>
<dbReference type="STRING" id="556267.HWAG_01088"/>
<comment type="caution">
    <text evidence="14">Lacks conserved residue(s) required for the propagation of feature annotation.</text>
</comment>
<dbReference type="CDD" id="cd02800">
    <property type="entry name" value="tRNA_bind_EcMetRS_like"/>
    <property type="match status" value="1"/>
</dbReference>
<name>A0A2N3PJU5_9HELI</name>